<dbReference type="PANTHER" id="PTHR43580">
    <property type="entry name" value="OXIDOREDUCTASE GLYR1-RELATED"/>
    <property type="match status" value="1"/>
</dbReference>
<gene>
    <name evidence="6" type="ORF">FEK35_25180</name>
</gene>
<feature type="compositionally biased region" description="Basic and acidic residues" evidence="3">
    <location>
        <begin position="8"/>
        <end position="17"/>
    </location>
</feature>
<evidence type="ECO:0000256" key="1">
    <source>
        <dbReference type="ARBA" id="ARBA00009080"/>
    </source>
</evidence>
<evidence type="ECO:0000259" key="5">
    <source>
        <dbReference type="Pfam" id="PF21761"/>
    </source>
</evidence>
<evidence type="ECO:0000256" key="2">
    <source>
        <dbReference type="ARBA" id="ARBA00023002"/>
    </source>
</evidence>
<dbReference type="OrthoDB" id="4029976at2"/>
<organism evidence="6 7">
    <name type="scientific">Nocardia cyriacigeorgica</name>
    <dbReference type="NCBI Taxonomy" id="135487"/>
    <lineage>
        <taxon>Bacteria</taxon>
        <taxon>Bacillati</taxon>
        <taxon>Actinomycetota</taxon>
        <taxon>Actinomycetes</taxon>
        <taxon>Mycobacteriales</taxon>
        <taxon>Nocardiaceae</taxon>
        <taxon>Nocardia</taxon>
    </lineage>
</organism>
<dbReference type="EMBL" id="VBUU01000034">
    <property type="protein sequence ID" value="TLF98914.1"/>
    <property type="molecule type" value="Genomic_DNA"/>
</dbReference>
<dbReference type="Pfam" id="PF03446">
    <property type="entry name" value="NAD_binding_2"/>
    <property type="match status" value="1"/>
</dbReference>
<dbReference type="InterPro" id="IPR036291">
    <property type="entry name" value="NAD(P)-bd_dom_sf"/>
</dbReference>
<feature type="region of interest" description="Disordered" evidence="3">
    <location>
        <begin position="1"/>
        <end position="21"/>
    </location>
</feature>
<feature type="domain" description="6-phosphogluconate dehydrogenase NADP-binding" evidence="4">
    <location>
        <begin position="27"/>
        <end position="173"/>
    </location>
</feature>
<dbReference type="Proteomes" id="UP000308349">
    <property type="component" value="Unassembled WGS sequence"/>
</dbReference>
<dbReference type="GO" id="GO:0031491">
    <property type="term" value="F:nucleosome binding"/>
    <property type="evidence" value="ECO:0007669"/>
    <property type="project" value="TreeGrafter"/>
</dbReference>
<name>A0A5R8P7D0_9NOCA</name>
<proteinExistence type="inferred from homology"/>
<sequence length="310" mass="33294">METGADNKPYRLSKDQHMSQQSSTASVSVIGLGPMGQAMVRAFLKAGTEVTVWNRSSAKVDAMVELGAKRANTVAEALDANEVTVVSLTHYDAMYDVLGQATDHLAGKVIANLSSDSPEKARKGAQWVRSHGAEFISGGVMSAGDNIEHPASYIFYSGPSEVFEAHVELLRPLSPPEYLGVDDGLAQVFYQALLIVFHPWMLAYDQALAVIARSGQDVGQFLPFAQRAAGAYPFFMEEYANQAKQGGWGDLSAFKMMDAGAQHIIDASEEVGVDATISHVSQSIWRKAIAATEEAGKPVSVFELFGGTKS</sequence>
<dbReference type="SUPFAM" id="SSF51735">
    <property type="entry name" value="NAD(P)-binding Rossmann-fold domains"/>
    <property type="match status" value="1"/>
</dbReference>
<dbReference type="InterPro" id="IPR015815">
    <property type="entry name" value="HIBADH-related"/>
</dbReference>
<dbReference type="GO" id="GO:0016491">
    <property type="term" value="F:oxidoreductase activity"/>
    <property type="evidence" value="ECO:0007669"/>
    <property type="project" value="UniProtKB-KW"/>
</dbReference>
<dbReference type="Gene3D" id="1.10.1040.10">
    <property type="entry name" value="N-(1-d-carboxylethyl)-l-norvaline Dehydrogenase, domain 2"/>
    <property type="match status" value="1"/>
</dbReference>
<accession>A0A5R8P7D0</accession>
<dbReference type="InterPro" id="IPR013328">
    <property type="entry name" value="6PGD_dom2"/>
</dbReference>
<dbReference type="RefSeq" id="WP_138458357.1">
    <property type="nucleotide sequence ID" value="NZ_VBUU01000034.1"/>
</dbReference>
<dbReference type="AlphaFoldDB" id="A0A5R8P7D0"/>
<comment type="caution">
    <text evidence="6">The sequence shown here is derived from an EMBL/GenBank/DDBJ whole genome shotgun (WGS) entry which is preliminary data.</text>
</comment>
<dbReference type="GO" id="GO:0003677">
    <property type="term" value="F:DNA binding"/>
    <property type="evidence" value="ECO:0007669"/>
    <property type="project" value="TreeGrafter"/>
</dbReference>
<dbReference type="InterPro" id="IPR048666">
    <property type="entry name" value="RedAm-like_C"/>
</dbReference>
<dbReference type="PANTHER" id="PTHR43580:SF2">
    <property type="entry name" value="CYTOKINE-LIKE NUCLEAR FACTOR N-PAC"/>
    <property type="match status" value="1"/>
</dbReference>
<feature type="domain" description="NADPH-dependent reductive aminase-like C-terminal" evidence="5">
    <location>
        <begin position="182"/>
        <end position="305"/>
    </location>
</feature>
<keyword evidence="2" id="KW-0560">Oxidoreductase</keyword>
<dbReference type="InterPro" id="IPR006115">
    <property type="entry name" value="6PGDH_NADP-bd"/>
</dbReference>
<dbReference type="Pfam" id="PF21761">
    <property type="entry name" value="RedAm-like_C"/>
    <property type="match status" value="1"/>
</dbReference>
<dbReference type="GO" id="GO:0050661">
    <property type="term" value="F:NADP binding"/>
    <property type="evidence" value="ECO:0007669"/>
    <property type="project" value="InterPro"/>
</dbReference>
<evidence type="ECO:0000259" key="4">
    <source>
        <dbReference type="Pfam" id="PF03446"/>
    </source>
</evidence>
<protein>
    <submittedName>
        <fullName evidence="6">NAD(P)-dependent oxidoreductase</fullName>
    </submittedName>
</protein>
<dbReference type="Gene3D" id="3.40.50.720">
    <property type="entry name" value="NAD(P)-binding Rossmann-like Domain"/>
    <property type="match status" value="1"/>
</dbReference>
<dbReference type="GO" id="GO:0140673">
    <property type="term" value="P:transcription elongation-coupled chromatin remodeling"/>
    <property type="evidence" value="ECO:0007669"/>
    <property type="project" value="TreeGrafter"/>
</dbReference>
<evidence type="ECO:0000256" key="3">
    <source>
        <dbReference type="SAM" id="MobiDB-lite"/>
    </source>
</evidence>
<dbReference type="InterPro" id="IPR051265">
    <property type="entry name" value="HIBADH-related_NP60_sf"/>
</dbReference>
<reference evidence="6 7" key="1">
    <citation type="submission" date="2019-05" db="EMBL/GenBank/DDBJ databases">
        <title>Genomes sequences of two Nocardia cyriacigeorgica environmental isolates, type strains Nocardia asteroides ATCC 19247 and Nocardia cyriacigeorgica DSM 44484.</title>
        <authorList>
            <person name="Vautrin F."/>
            <person name="Bergeron E."/>
            <person name="Dubost A."/>
            <person name="Abrouk D."/>
            <person name="Rodriguez Nava V."/>
            <person name="Pujic P."/>
        </authorList>
    </citation>
    <scope>NUCLEOTIDE SEQUENCE [LARGE SCALE GENOMIC DNA]</scope>
    <source>
        <strain evidence="6 7">EML 1456</strain>
    </source>
</reference>
<dbReference type="PIRSF" id="PIRSF000103">
    <property type="entry name" value="HIBADH"/>
    <property type="match status" value="1"/>
</dbReference>
<evidence type="ECO:0000313" key="6">
    <source>
        <dbReference type="EMBL" id="TLF98914.1"/>
    </source>
</evidence>
<evidence type="ECO:0000313" key="7">
    <source>
        <dbReference type="Proteomes" id="UP000308349"/>
    </source>
</evidence>
<dbReference type="GO" id="GO:0000785">
    <property type="term" value="C:chromatin"/>
    <property type="evidence" value="ECO:0007669"/>
    <property type="project" value="TreeGrafter"/>
</dbReference>
<comment type="similarity">
    <text evidence="1">Belongs to the HIBADH-related family.</text>
</comment>